<evidence type="ECO:0000313" key="3">
    <source>
        <dbReference type="Proteomes" id="UP001211907"/>
    </source>
</evidence>
<dbReference type="SUPFAM" id="SSF51206">
    <property type="entry name" value="cAMP-binding domain-like"/>
    <property type="match status" value="1"/>
</dbReference>
<evidence type="ECO:0000313" key="2">
    <source>
        <dbReference type="EMBL" id="KAJ3112557.1"/>
    </source>
</evidence>
<feature type="transmembrane region" description="Helical" evidence="1">
    <location>
        <begin position="540"/>
        <end position="563"/>
    </location>
</feature>
<keyword evidence="3" id="KW-1185">Reference proteome</keyword>
<dbReference type="Gene3D" id="1.10.287.70">
    <property type="match status" value="1"/>
</dbReference>
<keyword evidence="1" id="KW-0812">Transmembrane</keyword>
<dbReference type="InterPro" id="IPR051413">
    <property type="entry name" value="K/Na_HCN_channel"/>
</dbReference>
<dbReference type="Proteomes" id="UP001211907">
    <property type="component" value="Unassembled WGS sequence"/>
</dbReference>
<keyword evidence="1" id="KW-1133">Transmembrane helix</keyword>
<dbReference type="PANTHER" id="PTHR45689">
    <property type="entry name" value="I[[H]] CHANNEL, ISOFORM E"/>
    <property type="match status" value="1"/>
</dbReference>
<protein>
    <submittedName>
        <fullName evidence="2">Uncharacterized protein</fullName>
    </submittedName>
</protein>
<feature type="transmembrane region" description="Helical" evidence="1">
    <location>
        <begin position="575"/>
        <end position="602"/>
    </location>
</feature>
<feature type="transmembrane region" description="Helical" evidence="1">
    <location>
        <begin position="512"/>
        <end position="533"/>
    </location>
</feature>
<accession>A0AAD5XEA8</accession>
<gene>
    <name evidence="2" type="ORF">HK100_002296</name>
</gene>
<dbReference type="PANTHER" id="PTHR45689:SF5">
    <property type="entry name" value="I[[H]] CHANNEL, ISOFORM E"/>
    <property type="match status" value="1"/>
</dbReference>
<name>A0AAD5XEA8_9FUNG</name>
<dbReference type="SUPFAM" id="SSF81324">
    <property type="entry name" value="Voltage-gated potassium channels"/>
    <property type="match status" value="1"/>
</dbReference>
<dbReference type="GO" id="GO:0003254">
    <property type="term" value="P:regulation of membrane depolarization"/>
    <property type="evidence" value="ECO:0007669"/>
    <property type="project" value="TreeGrafter"/>
</dbReference>
<organism evidence="2 3">
    <name type="scientific">Physocladia obscura</name>
    <dbReference type="NCBI Taxonomy" id="109957"/>
    <lineage>
        <taxon>Eukaryota</taxon>
        <taxon>Fungi</taxon>
        <taxon>Fungi incertae sedis</taxon>
        <taxon>Chytridiomycota</taxon>
        <taxon>Chytridiomycota incertae sedis</taxon>
        <taxon>Chytridiomycetes</taxon>
        <taxon>Chytridiales</taxon>
        <taxon>Chytriomycetaceae</taxon>
        <taxon>Physocladia</taxon>
    </lineage>
</organism>
<keyword evidence="1" id="KW-0472">Membrane</keyword>
<dbReference type="GO" id="GO:0098855">
    <property type="term" value="C:HCN channel complex"/>
    <property type="evidence" value="ECO:0007669"/>
    <property type="project" value="TreeGrafter"/>
</dbReference>
<reference evidence="2" key="1">
    <citation type="submission" date="2020-05" db="EMBL/GenBank/DDBJ databases">
        <title>Phylogenomic resolution of chytrid fungi.</title>
        <authorList>
            <person name="Stajich J.E."/>
            <person name="Amses K."/>
            <person name="Simmons R."/>
            <person name="Seto K."/>
            <person name="Myers J."/>
            <person name="Bonds A."/>
            <person name="Quandt C.A."/>
            <person name="Barry K."/>
            <person name="Liu P."/>
            <person name="Grigoriev I."/>
            <person name="Longcore J.E."/>
            <person name="James T.Y."/>
        </authorList>
    </citation>
    <scope>NUCLEOTIDE SEQUENCE</scope>
    <source>
        <strain evidence="2">JEL0513</strain>
    </source>
</reference>
<dbReference type="GO" id="GO:0005249">
    <property type="term" value="F:voltage-gated potassium channel activity"/>
    <property type="evidence" value="ECO:0007669"/>
    <property type="project" value="TreeGrafter"/>
</dbReference>
<evidence type="ECO:0000256" key="1">
    <source>
        <dbReference type="SAM" id="Phobius"/>
    </source>
</evidence>
<dbReference type="AlphaFoldDB" id="A0AAD5XEA8"/>
<feature type="non-terminal residue" evidence="2">
    <location>
        <position position="706"/>
    </location>
</feature>
<sequence>METTLHLMAEISQRIAQMELQISQIKPIVETVTEIIIENIEDINSLIATSDKNIIQSTSSKYESNASFVSSKGTSPSVIDRDRVFCEAELKEKQKPLWKRLGRKGKTELTPLASVDTAAKIGAWDTQIHASNLLINPRIHQQLVVTKSSDRSLSSNLSEEVKESKSSTSLAGKENLVVSREKQLESSNFSVDSQKLEKKLSRRLSAKRSLKESTSSELSFSGQQKFADASVGSSHCSLHTSGSSRIPTIECRDFATVAICVETDEQTKIAPPLPADSALKFRIEKLKQNDCDHLTASPSADSVLTQILLPVNLNRAKTSRSRASSAMIHAIAEVTKAKYNSHGSIASVHNTNVQNNSEQLKSENESPAQLRNFFEKGLNPLSSFNASVDFFMACSATWIVPLTISFGISVHWGYSALLSTTFAIDTVVEMCTLRDNHHAMTVLKNRKLTNWQSHYLRNNFIVDFISIIPFEMLPVSGNTYLFAIRFLRVYKLPHIMNTCPKFIALRKSLESMLGIGQTFSGIFPLMFALCAFLHVESCALFLAGALTGFSNSAIAQAVGNTFPMTYKPITALEQIIVLIFIIVGAGLYASIVGTISSFAMGLNASGRLYKQKMDELHEYMRWKNINDTTKRKVMRKFFEEKTLLGEMNESLQMEIAAHNCKELIQKVHFLRREIGDGRDELFLGRIATALTACYFVAGDMIITQGE</sequence>
<dbReference type="GO" id="GO:0035725">
    <property type="term" value="P:sodium ion transmembrane transport"/>
    <property type="evidence" value="ECO:0007669"/>
    <property type="project" value="TreeGrafter"/>
</dbReference>
<dbReference type="Gene3D" id="1.10.287.630">
    <property type="entry name" value="Helix hairpin bin"/>
    <property type="match status" value="1"/>
</dbReference>
<dbReference type="EMBL" id="JADGJH010001530">
    <property type="protein sequence ID" value="KAJ3112557.1"/>
    <property type="molecule type" value="Genomic_DNA"/>
</dbReference>
<comment type="caution">
    <text evidence="2">The sequence shown here is derived from an EMBL/GenBank/DDBJ whole genome shotgun (WGS) entry which is preliminary data.</text>
</comment>
<dbReference type="InterPro" id="IPR018490">
    <property type="entry name" value="cNMP-bd_dom_sf"/>
</dbReference>
<proteinExistence type="predicted"/>